<dbReference type="OrthoDB" id="7060081at2"/>
<name>A0A1H1Q1N2_9MICO</name>
<dbReference type="SUPFAM" id="SSF51182">
    <property type="entry name" value="RmlC-like cupins"/>
    <property type="match status" value="1"/>
</dbReference>
<keyword evidence="2" id="KW-1185">Reference proteome</keyword>
<dbReference type="AlphaFoldDB" id="A0A1H1Q1N2"/>
<dbReference type="STRING" id="684552.SAMN04489719_1710"/>
<sequence length="113" mass="12344">MDDDPVATNPQLYSVVFENERVRVLEYRDEPGAESTPHRHPDSVMVTLSDFDRRLSSGVRAVDVAMAAGQARWLPAQAHAGTNIGSTETHVIFVELKEPGPAAPPEDEPLGPR</sequence>
<protein>
    <recommendedName>
        <fullName evidence="3">Cytoplasmic protein</fullName>
    </recommendedName>
</protein>
<dbReference type="RefSeq" id="WP_092666626.1">
    <property type="nucleotide sequence ID" value="NZ_LT629734.1"/>
</dbReference>
<dbReference type="InterPro" id="IPR011051">
    <property type="entry name" value="RmlC_Cupin_sf"/>
</dbReference>
<dbReference type="InterPro" id="IPR014710">
    <property type="entry name" value="RmlC-like_jellyroll"/>
</dbReference>
<accession>A0A1H1Q1N2</accession>
<organism evidence="1 2">
    <name type="scientific">Agrococcus carbonis</name>
    <dbReference type="NCBI Taxonomy" id="684552"/>
    <lineage>
        <taxon>Bacteria</taxon>
        <taxon>Bacillati</taxon>
        <taxon>Actinomycetota</taxon>
        <taxon>Actinomycetes</taxon>
        <taxon>Micrococcales</taxon>
        <taxon>Microbacteriaceae</taxon>
        <taxon>Agrococcus</taxon>
    </lineage>
</organism>
<evidence type="ECO:0000313" key="2">
    <source>
        <dbReference type="Proteomes" id="UP000199649"/>
    </source>
</evidence>
<reference evidence="2" key="1">
    <citation type="submission" date="2016-10" db="EMBL/GenBank/DDBJ databases">
        <authorList>
            <person name="Varghese N."/>
            <person name="Submissions S."/>
        </authorList>
    </citation>
    <scope>NUCLEOTIDE SEQUENCE [LARGE SCALE GENOMIC DNA]</scope>
    <source>
        <strain evidence="2">DSM 22965</strain>
    </source>
</reference>
<gene>
    <name evidence="1" type="ORF">SAMN04489719_1710</name>
</gene>
<dbReference type="Proteomes" id="UP000199649">
    <property type="component" value="Chromosome I"/>
</dbReference>
<evidence type="ECO:0000313" key="1">
    <source>
        <dbReference type="EMBL" id="SDS17441.1"/>
    </source>
</evidence>
<dbReference type="Gene3D" id="2.60.120.10">
    <property type="entry name" value="Jelly Rolls"/>
    <property type="match status" value="1"/>
</dbReference>
<evidence type="ECO:0008006" key="3">
    <source>
        <dbReference type="Google" id="ProtNLM"/>
    </source>
</evidence>
<proteinExistence type="predicted"/>
<dbReference type="EMBL" id="LT629734">
    <property type="protein sequence ID" value="SDS17441.1"/>
    <property type="molecule type" value="Genomic_DNA"/>
</dbReference>